<dbReference type="InterPro" id="IPR007492">
    <property type="entry name" value="LytTR_DNA-bd_dom"/>
</dbReference>
<evidence type="ECO:0000313" key="3">
    <source>
        <dbReference type="Proteomes" id="UP000192738"/>
    </source>
</evidence>
<name>A0A1W2DKE2_9FIRM</name>
<dbReference type="PROSITE" id="PS50930">
    <property type="entry name" value="HTH_LYTTR"/>
    <property type="match status" value="1"/>
</dbReference>
<dbReference type="GO" id="GO:0000156">
    <property type="term" value="F:phosphorelay response regulator activity"/>
    <property type="evidence" value="ECO:0007669"/>
    <property type="project" value="InterPro"/>
</dbReference>
<dbReference type="OrthoDB" id="9802383at2"/>
<dbReference type="AlphaFoldDB" id="A0A1W2DKE2"/>
<sequence>MVNIILVDDPRCSLEELACELGSRVEIAGSFINLFEAVEKIKEMKVTGKPFSGETPETDRLKAACMRLKCASDTGTVLILAHAQSALESSKNTDVKEERLNKQIARKNPDRITLWEGERIVVVSIEKISCCFLQKGNRKVTVVAENKIYQSNYTLNAFLDKVGSERLVRCHRSFAINPDYLAEMIPGENNTMIARVAGYNREIPVSRQFSPTLRTIVGLRTRTDCKKYSTLNNL</sequence>
<dbReference type="SMART" id="SM00850">
    <property type="entry name" value="LytTR"/>
    <property type="match status" value="1"/>
</dbReference>
<feature type="domain" description="HTH LytTR-type" evidence="1">
    <location>
        <begin position="112"/>
        <end position="219"/>
    </location>
</feature>
<dbReference type="GO" id="GO:0003677">
    <property type="term" value="F:DNA binding"/>
    <property type="evidence" value="ECO:0007669"/>
    <property type="project" value="InterPro"/>
</dbReference>
<dbReference type="Pfam" id="PF04397">
    <property type="entry name" value="LytTR"/>
    <property type="match status" value="1"/>
</dbReference>
<dbReference type="PANTHER" id="PTHR37299:SF1">
    <property type="entry name" value="STAGE 0 SPORULATION PROTEIN A HOMOLOG"/>
    <property type="match status" value="1"/>
</dbReference>
<keyword evidence="3" id="KW-1185">Reference proteome</keyword>
<evidence type="ECO:0000313" key="2">
    <source>
        <dbReference type="EMBL" id="SMC97935.1"/>
    </source>
</evidence>
<protein>
    <submittedName>
        <fullName evidence="2">Two component transcriptional regulator, LytTR family</fullName>
    </submittedName>
</protein>
<proteinExistence type="predicted"/>
<reference evidence="2 3" key="1">
    <citation type="submission" date="2017-04" db="EMBL/GenBank/DDBJ databases">
        <authorList>
            <person name="Afonso C.L."/>
            <person name="Miller P.J."/>
            <person name="Scott M.A."/>
            <person name="Spackman E."/>
            <person name="Goraichik I."/>
            <person name="Dimitrov K.M."/>
            <person name="Suarez D.L."/>
            <person name="Swayne D.E."/>
        </authorList>
    </citation>
    <scope>NUCLEOTIDE SEQUENCE [LARGE SCALE GENOMIC DNA]</scope>
    <source>
        <strain evidence="2 3">DSM 5090</strain>
    </source>
</reference>
<dbReference type="EMBL" id="FWXI01000016">
    <property type="protein sequence ID" value="SMC97935.1"/>
    <property type="molecule type" value="Genomic_DNA"/>
</dbReference>
<dbReference type="PANTHER" id="PTHR37299">
    <property type="entry name" value="TRANSCRIPTIONAL REGULATOR-RELATED"/>
    <property type="match status" value="1"/>
</dbReference>
<dbReference type="Proteomes" id="UP000192738">
    <property type="component" value="Unassembled WGS sequence"/>
</dbReference>
<gene>
    <name evidence="2" type="ORF">SAMN04488500_11686</name>
</gene>
<evidence type="ECO:0000259" key="1">
    <source>
        <dbReference type="PROSITE" id="PS50930"/>
    </source>
</evidence>
<dbReference type="InterPro" id="IPR046947">
    <property type="entry name" value="LytR-like"/>
</dbReference>
<dbReference type="STRING" id="112901.SAMN04488500_11686"/>
<dbReference type="Gene3D" id="2.40.50.1020">
    <property type="entry name" value="LytTr DNA-binding domain"/>
    <property type="match status" value="1"/>
</dbReference>
<organism evidence="2 3">
    <name type="scientific">Sporomusa malonica</name>
    <dbReference type="NCBI Taxonomy" id="112901"/>
    <lineage>
        <taxon>Bacteria</taxon>
        <taxon>Bacillati</taxon>
        <taxon>Bacillota</taxon>
        <taxon>Negativicutes</taxon>
        <taxon>Selenomonadales</taxon>
        <taxon>Sporomusaceae</taxon>
        <taxon>Sporomusa</taxon>
    </lineage>
</organism>
<dbReference type="RefSeq" id="WP_084577134.1">
    <property type="nucleotide sequence ID" value="NZ_CP155572.1"/>
</dbReference>
<accession>A0A1W2DKE2</accession>